<reference evidence="2 3" key="1">
    <citation type="submission" date="2014-04" db="EMBL/GenBank/DDBJ databases">
        <authorList>
            <consortium name="DOE Joint Genome Institute"/>
            <person name="Kuo A."/>
            <person name="Zuccaro A."/>
            <person name="Kohler A."/>
            <person name="Nagy L.G."/>
            <person name="Floudas D."/>
            <person name="Copeland A."/>
            <person name="Barry K.W."/>
            <person name="Cichocki N."/>
            <person name="Veneault-Fourrey C."/>
            <person name="LaButti K."/>
            <person name="Lindquist E.A."/>
            <person name="Lipzen A."/>
            <person name="Lundell T."/>
            <person name="Morin E."/>
            <person name="Murat C."/>
            <person name="Sun H."/>
            <person name="Tunlid A."/>
            <person name="Henrissat B."/>
            <person name="Grigoriev I.V."/>
            <person name="Hibbett D.S."/>
            <person name="Martin F."/>
            <person name="Nordberg H.P."/>
            <person name="Cantor M.N."/>
            <person name="Hua S.X."/>
        </authorList>
    </citation>
    <scope>NUCLEOTIDE SEQUENCE [LARGE SCALE GENOMIC DNA]</scope>
    <source>
        <strain evidence="2 3">MAFF 305830</strain>
    </source>
</reference>
<name>A0A0C3BF78_SERVB</name>
<evidence type="ECO:0000313" key="2">
    <source>
        <dbReference type="EMBL" id="KIM30086.1"/>
    </source>
</evidence>
<keyword evidence="3" id="KW-1185">Reference proteome</keyword>
<proteinExistence type="predicted"/>
<dbReference type="Proteomes" id="UP000054097">
    <property type="component" value="Unassembled WGS sequence"/>
</dbReference>
<reference evidence="3" key="2">
    <citation type="submission" date="2015-01" db="EMBL/GenBank/DDBJ databases">
        <title>Evolutionary Origins and Diversification of the Mycorrhizal Mutualists.</title>
        <authorList>
            <consortium name="DOE Joint Genome Institute"/>
            <consortium name="Mycorrhizal Genomics Consortium"/>
            <person name="Kohler A."/>
            <person name="Kuo A."/>
            <person name="Nagy L.G."/>
            <person name="Floudas D."/>
            <person name="Copeland A."/>
            <person name="Barry K.W."/>
            <person name="Cichocki N."/>
            <person name="Veneault-Fourrey C."/>
            <person name="LaButti K."/>
            <person name="Lindquist E.A."/>
            <person name="Lipzen A."/>
            <person name="Lundell T."/>
            <person name="Morin E."/>
            <person name="Murat C."/>
            <person name="Riley R."/>
            <person name="Ohm R."/>
            <person name="Sun H."/>
            <person name="Tunlid A."/>
            <person name="Henrissat B."/>
            <person name="Grigoriev I.V."/>
            <person name="Hibbett D.S."/>
            <person name="Martin F."/>
        </authorList>
    </citation>
    <scope>NUCLEOTIDE SEQUENCE [LARGE SCALE GENOMIC DNA]</scope>
    <source>
        <strain evidence="3">MAFF 305830</strain>
    </source>
</reference>
<dbReference type="AlphaFoldDB" id="A0A0C3BF78"/>
<dbReference type="EMBL" id="KN824286">
    <property type="protein sequence ID" value="KIM30086.1"/>
    <property type="molecule type" value="Genomic_DNA"/>
</dbReference>
<feature type="region of interest" description="Disordered" evidence="1">
    <location>
        <begin position="1"/>
        <end position="32"/>
    </location>
</feature>
<accession>A0A0C3BF78</accession>
<evidence type="ECO:0000313" key="3">
    <source>
        <dbReference type="Proteomes" id="UP000054097"/>
    </source>
</evidence>
<dbReference type="HOGENOM" id="CLU_2980542_0_0_1"/>
<organism evidence="2 3">
    <name type="scientific">Serendipita vermifera MAFF 305830</name>
    <dbReference type="NCBI Taxonomy" id="933852"/>
    <lineage>
        <taxon>Eukaryota</taxon>
        <taxon>Fungi</taxon>
        <taxon>Dikarya</taxon>
        <taxon>Basidiomycota</taxon>
        <taxon>Agaricomycotina</taxon>
        <taxon>Agaricomycetes</taxon>
        <taxon>Sebacinales</taxon>
        <taxon>Serendipitaceae</taxon>
        <taxon>Serendipita</taxon>
    </lineage>
</organism>
<gene>
    <name evidence="2" type="ORF">M408DRAFT_328486</name>
</gene>
<sequence>MNCTLFRHQGHRGDSSFTDHPPLEKRGTGIRVPDPPCNATIFPFLVRLHGNRYNGLKL</sequence>
<evidence type="ECO:0000256" key="1">
    <source>
        <dbReference type="SAM" id="MobiDB-lite"/>
    </source>
</evidence>
<protein>
    <submittedName>
        <fullName evidence="2">Uncharacterized protein</fullName>
    </submittedName>
</protein>